<evidence type="ECO:0000313" key="3">
    <source>
        <dbReference type="Proteomes" id="UP001634393"/>
    </source>
</evidence>
<evidence type="ECO:0000313" key="2">
    <source>
        <dbReference type="EMBL" id="KAL3818333.1"/>
    </source>
</evidence>
<proteinExistence type="predicted"/>
<name>A0ABD3S1F8_9LAMI</name>
<keyword evidence="3" id="KW-1185">Reference proteome</keyword>
<organism evidence="2 3">
    <name type="scientific">Penstemon smallii</name>
    <dbReference type="NCBI Taxonomy" id="265156"/>
    <lineage>
        <taxon>Eukaryota</taxon>
        <taxon>Viridiplantae</taxon>
        <taxon>Streptophyta</taxon>
        <taxon>Embryophyta</taxon>
        <taxon>Tracheophyta</taxon>
        <taxon>Spermatophyta</taxon>
        <taxon>Magnoliopsida</taxon>
        <taxon>eudicotyledons</taxon>
        <taxon>Gunneridae</taxon>
        <taxon>Pentapetalae</taxon>
        <taxon>asterids</taxon>
        <taxon>lamiids</taxon>
        <taxon>Lamiales</taxon>
        <taxon>Plantaginaceae</taxon>
        <taxon>Cheloneae</taxon>
        <taxon>Penstemon</taxon>
    </lineage>
</organism>
<accession>A0ABD3S1F8</accession>
<feature type="transmembrane region" description="Helical" evidence="1">
    <location>
        <begin position="272"/>
        <end position="290"/>
    </location>
</feature>
<keyword evidence="1" id="KW-0812">Transmembrane</keyword>
<keyword evidence="1" id="KW-0472">Membrane</keyword>
<feature type="transmembrane region" description="Helical" evidence="1">
    <location>
        <begin position="29"/>
        <end position="53"/>
    </location>
</feature>
<reference evidence="2 3" key="1">
    <citation type="submission" date="2024-12" db="EMBL/GenBank/DDBJ databases">
        <title>The unique morphological basis and parallel evolutionary history of personate flowers in Penstemon.</title>
        <authorList>
            <person name="Depatie T.H."/>
            <person name="Wessinger C.A."/>
        </authorList>
    </citation>
    <scope>NUCLEOTIDE SEQUENCE [LARGE SCALE GENOMIC DNA]</scope>
    <source>
        <strain evidence="2">WTNN_2</strain>
        <tissue evidence="2">Leaf</tissue>
    </source>
</reference>
<comment type="caution">
    <text evidence="2">The sequence shown here is derived from an EMBL/GenBank/DDBJ whole genome shotgun (WGS) entry which is preliminary data.</text>
</comment>
<evidence type="ECO:0000256" key="1">
    <source>
        <dbReference type="SAM" id="Phobius"/>
    </source>
</evidence>
<keyword evidence="1" id="KW-1133">Transmembrane helix</keyword>
<protein>
    <submittedName>
        <fullName evidence="2">Uncharacterized protein</fullName>
    </submittedName>
</protein>
<dbReference type="PANTHER" id="PTHR36779:SF1">
    <property type="entry name" value="OS04G0600400 PROTEIN"/>
    <property type="match status" value="1"/>
</dbReference>
<feature type="transmembrane region" description="Helical" evidence="1">
    <location>
        <begin position="223"/>
        <end position="251"/>
    </location>
</feature>
<dbReference type="PANTHER" id="PTHR36779">
    <property type="entry name" value="OSJNBA0083N12.13 PROTEIN"/>
    <property type="match status" value="1"/>
</dbReference>
<dbReference type="Proteomes" id="UP001634393">
    <property type="component" value="Unassembled WGS sequence"/>
</dbReference>
<dbReference type="EMBL" id="JBJXBP010000007">
    <property type="protein sequence ID" value="KAL3818333.1"/>
    <property type="molecule type" value="Genomic_DNA"/>
</dbReference>
<sequence>MDSPEINEEERRKERNQHTSLHYTIFRSFFALASLLLLFLLVSFSILYVAVFIGNLSIWSPISVPSQCRIVSSSVDLRSSKVCELGLLNYKAKHVFYPLERKKYRCHYDYYWASVFKVEYIDHSGQARVAFAEAPNEVLPSNCRPNFGAAWLTKDKFKVNETYDCWYTMGISKVNINHKGLFDCQAEDPSTVEMLKRYYILFTRILKSSLFSLGSLRQWRWDAIAGAVIGFIAALFSITVIGLLGSFISVIRRFCASRMSPTPPSTMLLKRGCLFVVYFSFMSWVTIQYVKRLGFSYI</sequence>
<dbReference type="AlphaFoldDB" id="A0ABD3S1F8"/>
<gene>
    <name evidence="2" type="ORF">ACJIZ3_004238</name>
</gene>